<dbReference type="InterPro" id="IPR017896">
    <property type="entry name" value="4Fe4S_Fe-S-bd"/>
</dbReference>
<dbReference type="RefSeq" id="WP_012673850.1">
    <property type="nucleotide sequence ID" value="NC_012438.1"/>
</dbReference>
<dbReference type="GO" id="GO:0046872">
    <property type="term" value="F:metal ion binding"/>
    <property type="evidence" value="ECO:0007669"/>
    <property type="project" value="UniProtKB-KW"/>
</dbReference>
<feature type="domain" description="4Fe-4S ferredoxin-type" evidence="5">
    <location>
        <begin position="245"/>
        <end position="273"/>
    </location>
</feature>
<keyword evidence="3" id="KW-0408">Iron</keyword>
<gene>
    <name evidence="6" type="ordered locus">SULAZ_1397</name>
</gene>
<dbReference type="eggNOG" id="COG1146">
    <property type="taxonomic scope" value="Bacteria"/>
</dbReference>
<dbReference type="OrthoDB" id="9672at2"/>
<sequence>MSVRLSFDVYSCVRVYYRYADCRRCVDVCPVENTITLENDKIKVNYENCINCGACVGNCPTESYKIQGFDLPEFYFKFIEDDNNLISCKLNVPCLSALDENYLSALCIEKERDIILDIKHCQNCSIGKQIDLINKNVEKANYILDAAGVDYRVKTQEVGYEKPEIKENKRRSFLKMFVKQTASLAFWAVADKLPPIDESQTGDREFKNIVSEKVYPVKRDILINALSKVDTEDKYFEVDKIEFSSDKWIDSSCTNCSVCYNVCPTGALTSSDSKLKVLFSPSLCIKCRICHDVCPEKCIHLEEKLYISDFVSKKYKVLAEHVMIPCSECLVPFSYKGDTTVCPRCRQLEDELRELLKIGD</sequence>
<dbReference type="Proteomes" id="UP000001369">
    <property type="component" value="Chromosome"/>
</dbReference>
<name>C1DW78_SULAA</name>
<evidence type="ECO:0000256" key="3">
    <source>
        <dbReference type="ARBA" id="ARBA00023004"/>
    </source>
</evidence>
<evidence type="ECO:0000256" key="1">
    <source>
        <dbReference type="ARBA" id="ARBA00022485"/>
    </source>
</evidence>
<dbReference type="SUPFAM" id="SSF54862">
    <property type="entry name" value="4Fe-4S ferredoxins"/>
    <property type="match status" value="2"/>
</dbReference>
<protein>
    <submittedName>
        <fullName evidence="6">4Fe-4S ferredoxin, iron-sulfur binding</fullName>
    </submittedName>
</protein>
<dbReference type="EMBL" id="CP001229">
    <property type="protein sequence ID" value="ACN98526.1"/>
    <property type="molecule type" value="Genomic_DNA"/>
</dbReference>
<dbReference type="PROSITE" id="PS51379">
    <property type="entry name" value="4FE4S_FER_2"/>
    <property type="match status" value="3"/>
</dbReference>
<feature type="domain" description="4Fe-4S ferredoxin-type" evidence="5">
    <location>
        <begin position="40"/>
        <end position="69"/>
    </location>
</feature>
<dbReference type="InterPro" id="IPR017900">
    <property type="entry name" value="4Fe4S_Fe_S_CS"/>
</dbReference>
<keyword evidence="7" id="KW-1185">Reference proteome</keyword>
<evidence type="ECO:0000259" key="5">
    <source>
        <dbReference type="PROSITE" id="PS51379"/>
    </source>
</evidence>
<reference evidence="6 7" key="1">
    <citation type="journal article" date="2009" name="J. Bacteriol.">
        <title>Complete and draft genome sequences of six members of the Aquificales.</title>
        <authorList>
            <person name="Reysenbach A.L."/>
            <person name="Hamamura N."/>
            <person name="Podar M."/>
            <person name="Griffiths E."/>
            <person name="Ferreira S."/>
            <person name="Hochstein R."/>
            <person name="Heidelberg J."/>
            <person name="Johnson J."/>
            <person name="Mead D."/>
            <person name="Pohorille A."/>
            <person name="Sarmiento M."/>
            <person name="Schweighofer K."/>
            <person name="Seshadri R."/>
            <person name="Voytek M.A."/>
        </authorList>
    </citation>
    <scope>NUCLEOTIDE SEQUENCE [LARGE SCALE GENOMIC DNA]</scope>
    <source>
        <strain evidence="7">Az-Fu1 / DSM 15241 / OCM 825</strain>
    </source>
</reference>
<organism evidence="6 7">
    <name type="scientific">Sulfurihydrogenibium azorense (strain DSM 15241 / OCM 825 / Az-Fu1)</name>
    <dbReference type="NCBI Taxonomy" id="204536"/>
    <lineage>
        <taxon>Bacteria</taxon>
        <taxon>Pseudomonadati</taxon>
        <taxon>Aquificota</taxon>
        <taxon>Aquificia</taxon>
        <taxon>Aquificales</taxon>
        <taxon>Hydrogenothermaceae</taxon>
        <taxon>Sulfurihydrogenibium</taxon>
    </lineage>
</organism>
<dbReference type="STRING" id="204536.SULAZ_1397"/>
<dbReference type="KEGG" id="saf:SULAZ_1397"/>
<dbReference type="Gene3D" id="3.30.70.20">
    <property type="match status" value="2"/>
</dbReference>
<keyword evidence="4" id="KW-0411">Iron-sulfur</keyword>
<keyword evidence="2" id="KW-0479">Metal-binding</keyword>
<keyword evidence="1" id="KW-0004">4Fe-4S</keyword>
<dbReference type="GO" id="GO:0051539">
    <property type="term" value="F:4 iron, 4 sulfur cluster binding"/>
    <property type="evidence" value="ECO:0007669"/>
    <property type="project" value="UniProtKB-KW"/>
</dbReference>
<dbReference type="PANTHER" id="PTHR43687:SF1">
    <property type="entry name" value="FERREDOXIN III"/>
    <property type="match status" value="1"/>
</dbReference>
<accession>C1DW78</accession>
<dbReference type="HOGENOM" id="CLU_048087_3_1_0"/>
<feature type="domain" description="4Fe-4S ferredoxin-type" evidence="5">
    <location>
        <begin position="275"/>
        <end position="304"/>
    </location>
</feature>
<evidence type="ECO:0000256" key="2">
    <source>
        <dbReference type="ARBA" id="ARBA00022723"/>
    </source>
</evidence>
<dbReference type="InterPro" id="IPR050572">
    <property type="entry name" value="Fe-S_Ferredoxin"/>
</dbReference>
<dbReference type="eggNOG" id="COG2768">
    <property type="taxonomic scope" value="Bacteria"/>
</dbReference>
<dbReference type="PROSITE" id="PS00198">
    <property type="entry name" value="4FE4S_FER_1"/>
    <property type="match status" value="3"/>
</dbReference>
<evidence type="ECO:0000313" key="7">
    <source>
        <dbReference type="Proteomes" id="UP000001369"/>
    </source>
</evidence>
<dbReference type="Pfam" id="PF13187">
    <property type="entry name" value="Fer4_9"/>
    <property type="match status" value="1"/>
</dbReference>
<dbReference type="AlphaFoldDB" id="C1DW78"/>
<dbReference type="Pfam" id="PF13237">
    <property type="entry name" value="Fer4_10"/>
    <property type="match status" value="1"/>
</dbReference>
<evidence type="ECO:0000256" key="4">
    <source>
        <dbReference type="ARBA" id="ARBA00023014"/>
    </source>
</evidence>
<dbReference type="PANTHER" id="PTHR43687">
    <property type="entry name" value="ADENYLYLSULFATE REDUCTASE, BETA SUBUNIT"/>
    <property type="match status" value="1"/>
</dbReference>
<proteinExistence type="predicted"/>
<evidence type="ECO:0000313" key="6">
    <source>
        <dbReference type="EMBL" id="ACN98526.1"/>
    </source>
</evidence>